<sequence length="114" mass="13532">MAHPYARLYTRQEGTKRRKMWNHALEKQLFTAKEISTMRAPHRRTIYTACLEAHIDQLHAQLLEYGLFPVTFDRLERYRGLNIKTAKSMVAGLHRDASELRLKRRELQRAVNIQ</sequence>
<dbReference type="EMBL" id="KB467831">
    <property type="protein sequence ID" value="PCH33807.1"/>
    <property type="molecule type" value="Genomic_DNA"/>
</dbReference>
<reference evidence="1 2" key="1">
    <citation type="journal article" date="2012" name="Science">
        <title>The Paleozoic origin of enzymatic lignin decomposition reconstructed from 31 fungal genomes.</title>
        <authorList>
            <person name="Floudas D."/>
            <person name="Binder M."/>
            <person name="Riley R."/>
            <person name="Barry K."/>
            <person name="Blanchette R.A."/>
            <person name="Henrissat B."/>
            <person name="Martinez A.T."/>
            <person name="Otillar R."/>
            <person name="Spatafora J.W."/>
            <person name="Yadav J.S."/>
            <person name="Aerts A."/>
            <person name="Benoit I."/>
            <person name="Boyd A."/>
            <person name="Carlson A."/>
            <person name="Copeland A."/>
            <person name="Coutinho P.M."/>
            <person name="de Vries R.P."/>
            <person name="Ferreira P."/>
            <person name="Findley K."/>
            <person name="Foster B."/>
            <person name="Gaskell J."/>
            <person name="Glotzer D."/>
            <person name="Gorecki P."/>
            <person name="Heitman J."/>
            <person name="Hesse C."/>
            <person name="Hori C."/>
            <person name="Igarashi K."/>
            <person name="Jurgens J.A."/>
            <person name="Kallen N."/>
            <person name="Kersten P."/>
            <person name="Kohler A."/>
            <person name="Kuees U."/>
            <person name="Kumar T.K.A."/>
            <person name="Kuo A."/>
            <person name="LaButti K."/>
            <person name="Larrondo L.F."/>
            <person name="Lindquist E."/>
            <person name="Ling A."/>
            <person name="Lombard V."/>
            <person name="Lucas S."/>
            <person name="Lundell T."/>
            <person name="Martin R."/>
            <person name="McLaughlin D.J."/>
            <person name="Morgenstern I."/>
            <person name="Morin E."/>
            <person name="Murat C."/>
            <person name="Nagy L.G."/>
            <person name="Nolan M."/>
            <person name="Ohm R.A."/>
            <person name="Patyshakuliyeva A."/>
            <person name="Rokas A."/>
            <person name="Ruiz-Duenas F.J."/>
            <person name="Sabat G."/>
            <person name="Salamov A."/>
            <person name="Samejima M."/>
            <person name="Schmutz J."/>
            <person name="Slot J.C."/>
            <person name="St John F."/>
            <person name="Stenlid J."/>
            <person name="Sun H."/>
            <person name="Sun S."/>
            <person name="Syed K."/>
            <person name="Tsang A."/>
            <person name="Wiebenga A."/>
            <person name="Young D."/>
            <person name="Pisabarro A."/>
            <person name="Eastwood D.C."/>
            <person name="Martin F."/>
            <person name="Cullen D."/>
            <person name="Grigoriev I.V."/>
            <person name="Hibbett D.S."/>
        </authorList>
    </citation>
    <scope>NUCLEOTIDE SEQUENCE [LARGE SCALE GENOMIC DNA]</scope>
    <source>
        <strain evidence="1 2">MD-104</strain>
    </source>
</reference>
<dbReference type="OMA" id="TACKYFA"/>
<organism evidence="1 2">
    <name type="scientific">Wolfiporia cocos (strain MD-104)</name>
    <name type="common">Brown rot fungus</name>
    <dbReference type="NCBI Taxonomy" id="742152"/>
    <lineage>
        <taxon>Eukaryota</taxon>
        <taxon>Fungi</taxon>
        <taxon>Dikarya</taxon>
        <taxon>Basidiomycota</taxon>
        <taxon>Agaricomycotina</taxon>
        <taxon>Agaricomycetes</taxon>
        <taxon>Polyporales</taxon>
        <taxon>Phaeolaceae</taxon>
        <taxon>Wolfiporia</taxon>
    </lineage>
</organism>
<keyword evidence="2" id="KW-1185">Reference proteome</keyword>
<dbReference type="OrthoDB" id="3245901at2759"/>
<gene>
    <name evidence="1" type="ORF">WOLCODRAFT_63237</name>
</gene>
<accession>A0A2H3JCX5</accession>
<protein>
    <submittedName>
        <fullName evidence="1">Uncharacterized protein</fullName>
    </submittedName>
</protein>
<dbReference type="AlphaFoldDB" id="A0A2H3JCX5"/>
<name>A0A2H3JCX5_WOLCO</name>
<dbReference type="STRING" id="742152.A0A2H3JCX5"/>
<dbReference type="Proteomes" id="UP000218811">
    <property type="component" value="Unassembled WGS sequence"/>
</dbReference>
<evidence type="ECO:0000313" key="1">
    <source>
        <dbReference type="EMBL" id="PCH33807.1"/>
    </source>
</evidence>
<proteinExistence type="predicted"/>
<evidence type="ECO:0000313" key="2">
    <source>
        <dbReference type="Proteomes" id="UP000218811"/>
    </source>
</evidence>